<evidence type="ECO:0000313" key="1">
    <source>
        <dbReference type="EMBL" id="CAC5342488.1"/>
    </source>
</evidence>
<evidence type="ECO:0000313" key="2">
    <source>
        <dbReference type="Proteomes" id="UP000196521"/>
    </source>
</evidence>
<dbReference type="Proteomes" id="UP000196521">
    <property type="component" value="Chromosome"/>
</dbReference>
<sequence length="55" mass="6147">MTKEFAVTPAGELPLLLERQAGDSILAVEVSPKVRLLEIYSFCQQLPLTLIKNFD</sequence>
<organism evidence="1 2">
    <name type="scientific">Planktothrix rubescens CCAP 1459/22</name>
    <dbReference type="NCBI Taxonomy" id="329571"/>
    <lineage>
        <taxon>Bacteria</taxon>
        <taxon>Bacillati</taxon>
        <taxon>Cyanobacteriota</taxon>
        <taxon>Cyanophyceae</taxon>
        <taxon>Oscillatoriophycideae</taxon>
        <taxon>Oscillatoriales</taxon>
        <taxon>Microcoleaceae</taxon>
        <taxon>Planktothrix</taxon>
    </lineage>
</organism>
<dbReference type="EMBL" id="LR812490">
    <property type="protein sequence ID" value="CAC5342488.1"/>
    <property type="molecule type" value="Genomic_DNA"/>
</dbReference>
<name>A0A6J7ZJJ5_PLARU</name>
<proteinExistence type="predicted"/>
<gene>
    <name evidence="1" type="ORF">PLAN_20001</name>
</gene>
<comment type="caution">
    <text evidence="1">The sequence shown here is derived from an EMBL/GenBank/DDBJ whole genome shotgun (WGS) entry which is preliminary data.</text>
</comment>
<dbReference type="EMBL" id="CZCZ02000012">
    <property type="protein sequence ID" value="CAC5342488.1"/>
    <property type="molecule type" value="Genomic_DNA"/>
</dbReference>
<keyword evidence="2" id="KW-1185">Reference proteome</keyword>
<reference evidence="1" key="1">
    <citation type="submission" date="2020-05" db="EMBL/GenBank/DDBJ databases">
        <authorList>
            <consortium name="Genoscope - CEA"/>
            <person name="William W."/>
        </authorList>
    </citation>
    <scope>NUCLEOTIDE SEQUENCE [LARGE SCALE GENOMIC DNA]</scope>
    <source>
        <strain evidence="1">PCC 7821</strain>
    </source>
</reference>
<dbReference type="AlphaFoldDB" id="A0A6J7ZJJ5"/>
<protein>
    <submittedName>
        <fullName evidence="1">Uncharacterized protein</fullName>
    </submittedName>
</protein>
<accession>A0A6J7ZJJ5</accession>